<dbReference type="Proteomes" id="UP000470246">
    <property type="component" value="Unassembled WGS sequence"/>
</dbReference>
<evidence type="ECO:0000313" key="2">
    <source>
        <dbReference type="EMBL" id="NEK59240.1"/>
    </source>
</evidence>
<reference evidence="2 3" key="1">
    <citation type="submission" date="2020-02" db="EMBL/GenBank/DDBJ databases">
        <title>Geodermatophilus sabuli CPCC 205279 I12A-02694.</title>
        <authorList>
            <person name="Jiang Z."/>
        </authorList>
    </citation>
    <scope>NUCLEOTIDE SEQUENCE [LARGE SCALE GENOMIC DNA]</scope>
    <source>
        <strain evidence="2 3">I12A-02694</strain>
    </source>
</reference>
<keyword evidence="1" id="KW-1133">Transmembrane helix</keyword>
<dbReference type="AlphaFoldDB" id="A0A7K3W3I4"/>
<keyword evidence="3" id="KW-1185">Reference proteome</keyword>
<keyword evidence="1" id="KW-0472">Membrane</keyword>
<sequence>MAGPTSTWQGGRLEITARRSGLRTAVTLLRDGTPVGAASGLGRVRLPLPAGEEPGPTVLVLAPVPGVVARAVLLVPRPTPEAGGDDVPAGVTTALELATAERHPFDPAPGTLAARLRALEDRHPRLWASRHVVLAVGRVLGALLGLAVLLQALVRPLLQWLAGLVPSVDLPAIPWPDVDLPSIPWPDVDWPDLPDVSLPGWLLAVLATAEYWGPVLVAVVLAVREVRRKRRGPAAREGREAPVGEDGVDAHR</sequence>
<evidence type="ECO:0000256" key="1">
    <source>
        <dbReference type="SAM" id="Phobius"/>
    </source>
</evidence>
<protein>
    <submittedName>
        <fullName evidence="2">Uncharacterized protein</fullName>
    </submittedName>
</protein>
<name>A0A7K3W3I4_9ACTN</name>
<dbReference type="RefSeq" id="WP_163482617.1">
    <property type="nucleotide sequence ID" value="NZ_JAAGWF010000017.1"/>
</dbReference>
<gene>
    <name evidence="2" type="ORF">GCU56_15345</name>
</gene>
<evidence type="ECO:0000313" key="3">
    <source>
        <dbReference type="Proteomes" id="UP000470246"/>
    </source>
</evidence>
<comment type="caution">
    <text evidence="2">The sequence shown here is derived from an EMBL/GenBank/DDBJ whole genome shotgun (WGS) entry which is preliminary data.</text>
</comment>
<keyword evidence="1" id="KW-0812">Transmembrane</keyword>
<organism evidence="2 3">
    <name type="scientific">Geodermatophilus sabuli</name>
    <dbReference type="NCBI Taxonomy" id="1564158"/>
    <lineage>
        <taxon>Bacteria</taxon>
        <taxon>Bacillati</taxon>
        <taxon>Actinomycetota</taxon>
        <taxon>Actinomycetes</taxon>
        <taxon>Geodermatophilales</taxon>
        <taxon>Geodermatophilaceae</taxon>
        <taxon>Geodermatophilus</taxon>
    </lineage>
</organism>
<feature type="transmembrane region" description="Helical" evidence="1">
    <location>
        <begin position="132"/>
        <end position="154"/>
    </location>
</feature>
<proteinExistence type="predicted"/>
<accession>A0A7K3W3I4</accession>
<dbReference type="EMBL" id="JAAGWF010000017">
    <property type="protein sequence ID" value="NEK59240.1"/>
    <property type="molecule type" value="Genomic_DNA"/>
</dbReference>
<feature type="transmembrane region" description="Helical" evidence="1">
    <location>
        <begin position="201"/>
        <end position="223"/>
    </location>
</feature>